<evidence type="ECO:0000313" key="2">
    <source>
        <dbReference type="Proteomes" id="UP001358586"/>
    </source>
</evidence>
<proteinExistence type="predicted"/>
<evidence type="ECO:0000313" key="1">
    <source>
        <dbReference type="EMBL" id="KAK5845608.1"/>
    </source>
</evidence>
<keyword evidence="2" id="KW-1185">Reference proteome</keyword>
<dbReference type="EMBL" id="JARKNE010000001">
    <property type="protein sequence ID" value="KAK5845608.1"/>
    <property type="molecule type" value="Genomic_DNA"/>
</dbReference>
<organism evidence="1 2">
    <name type="scientific">Gossypium arboreum</name>
    <name type="common">Tree cotton</name>
    <name type="synonym">Gossypium nanking</name>
    <dbReference type="NCBI Taxonomy" id="29729"/>
    <lineage>
        <taxon>Eukaryota</taxon>
        <taxon>Viridiplantae</taxon>
        <taxon>Streptophyta</taxon>
        <taxon>Embryophyta</taxon>
        <taxon>Tracheophyta</taxon>
        <taxon>Spermatophyta</taxon>
        <taxon>Magnoliopsida</taxon>
        <taxon>eudicotyledons</taxon>
        <taxon>Gunneridae</taxon>
        <taxon>Pentapetalae</taxon>
        <taxon>rosids</taxon>
        <taxon>malvids</taxon>
        <taxon>Malvales</taxon>
        <taxon>Malvaceae</taxon>
        <taxon>Malvoideae</taxon>
        <taxon>Gossypium</taxon>
    </lineage>
</organism>
<gene>
    <name evidence="1" type="ORF">PVK06_001802</name>
</gene>
<accession>A0ABR0R1Z6</accession>
<name>A0ABR0R1Z6_GOSAR</name>
<protein>
    <submittedName>
        <fullName evidence="1">Uncharacterized protein</fullName>
    </submittedName>
</protein>
<comment type="caution">
    <text evidence="1">The sequence shown here is derived from an EMBL/GenBank/DDBJ whole genome shotgun (WGS) entry which is preliminary data.</text>
</comment>
<dbReference type="Proteomes" id="UP001358586">
    <property type="component" value="Chromosome 1"/>
</dbReference>
<reference evidence="1 2" key="1">
    <citation type="submission" date="2023-03" db="EMBL/GenBank/DDBJ databases">
        <title>WGS of Gossypium arboreum.</title>
        <authorList>
            <person name="Yu D."/>
        </authorList>
    </citation>
    <scope>NUCLEOTIDE SEQUENCE [LARGE SCALE GENOMIC DNA]</scope>
    <source>
        <tissue evidence="1">Leaf</tissue>
    </source>
</reference>
<sequence>MRKRFQESTDAPKNRFYIEKSNYIDFMACIRKIAEALDWELFCEKRPSPDE</sequence>